<dbReference type="HOGENOM" id="CLU_044973_6_2_5"/>
<dbReference type="SUPFAM" id="SSF51445">
    <property type="entry name" value="(Trans)glycosidases"/>
    <property type="match status" value="1"/>
</dbReference>
<dbReference type="EMBL" id="CP000157">
    <property type="protein sequence ID" value="ABC64284.1"/>
    <property type="molecule type" value="Genomic_DNA"/>
</dbReference>
<dbReference type="Pfam" id="PF01183">
    <property type="entry name" value="Glyco_hydro_25"/>
    <property type="match status" value="1"/>
</dbReference>
<organism evidence="3 4">
    <name type="scientific">Erythrobacter litoralis (strain HTCC2594)</name>
    <dbReference type="NCBI Taxonomy" id="314225"/>
    <lineage>
        <taxon>Bacteria</taxon>
        <taxon>Pseudomonadati</taxon>
        <taxon>Pseudomonadota</taxon>
        <taxon>Alphaproteobacteria</taxon>
        <taxon>Sphingomonadales</taxon>
        <taxon>Erythrobacteraceae</taxon>
        <taxon>Erythrobacter/Porphyrobacter group</taxon>
        <taxon>Erythrobacter</taxon>
    </lineage>
</organism>
<keyword evidence="2" id="KW-0472">Membrane</keyword>
<proteinExistence type="inferred from homology"/>
<gene>
    <name evidence="3" type="ordered locus">ELI_10960</name>
</gene>
<comment type="similarity">
    <text evidence="1">Belongs to the glycosyl hydrolase 25 family.</text>
</comment>
<dbReference type="GO" id="GO:0016998">
    <property type="term" value="P:cell wall macromolecule catabolic process"/>
    <property type="evidence" value="ECO:0007669"/>
    <property type="project" value="InterPro"/>
</dbReference>
<keyword evidence="4" id="KW-1185">Reference proteome</keyword>
<evidence type="ECO:0000256" key="1">
    <source>
        <dbReference type="ARBA" id="ARBA00010646"/>
    </source>
</evidence>
<accession>Q2N7Q7</accession>
<dbReference type="eggNOG" id="COG3757">
    <property type="taxonomic scope" value="Bacteria"/>
</dbReference>
<dbReference type="InterPro" id="IPR017853">
    <property type="entry name" value="GH"/>
</dbReference>
<dbReference type="GO" id="GO:0003796">
    <property type="term" value="F:lysozyme activity"/>
    <property type="evidence" value="ECO:0007669"/>
    <property type="project" value="InterPro"/>
</dbReference>
<feature type="transmembrane region" description="Helical" evidence="2">
    <location>
        <begin position="12"/>
        <end position="33"/>
    </location>
</feature>
<dbReference type="RefSeq" id="WP_011415107.1">
    <property type="nucleotide sequence ID" value="NC_007722.1"/>
</dbReference>
<dbReference type="CAZy" id="GH25">
    <property type="family name" value="Glycoside Hydrolase Family 25"/>
</dbReference>
<dbReference type="Gene3D" id="3.20.20.80">
    <property type="entry name" value="Glycosidases"/>
    <property type="match status" value="1"/>
</dbReference>
<sequence length="235" mass="26052">MARGRKRTGGSWLVRIVALVLLVVAVGGAWLWWDVQHWRPSEDAFPDQGVLVGAHHGNVNFRTVGAIGGRFAYLEASIGAEGQDDRFARNFARANEAGLQVGAVHLFDPCTKADGQSANFVTMVPRTDNMLPPAIALGRTAETCDERVSEAAVESELMTFINQVEKHTGKPVILKVKPQFEAAYAISGKLERQLWVNGTRFEPTYAQRPWLLWSANENLRTEASDELLEWVVVRP</sequence>
<dbReference type="InterPro" id="IPR002053">
    <property type="entry name" value="Glyco_hydro_25"/>
</dbReference>
<dbReference type="AlphaFoldDB" id="Q2N7Q7"/>
<dbReference type="Proteomes" id="UP000008808">
    <property type="component" value="Chromosome"/>
</dbReference>
<dbReference type="GO" id="GO:0009253">
    <property type="term" value="P:peptidoglycan catabolic process"/>
    <property type="evidence" value="ECO:0007669"/>
    <property type="project" value="InterPro"/>
</dbReference>
<dbReference type="KEGG" id="eli:ELI_10960"/>
<reference evidence="4" key="1">
    <citation type="journal article" date="2009" name="J. Bacteriol.">
        <title>Complete genome sequence of Erythrobacter litoralis HTCC2594.</title>
        <authorList>
            <person name="Oh H.M."/>
            <person name="Giovannoni S.J."/>
            <person name="Ferriera S."/>
            <person name="Johnson J."/>
            <person name="Cho J.C."/>
        </authorList>
    </citation>
    <scope>NUCLEOTIDE SEQUENCE [LARGE SCALE GENOMIC DNA]</scope>
    <source>
        <strain evidence="4">HTCC2594</strain>
    </source>
</reference>
<dbReference type="CDD" id="cd00599">
    <property type="entry name" value="GH25_muramidase"/>
    <property type="match status" value="1"/>
</dbReference>
<dbReference type="OrthoDB" id="9798192at2"/>
<protein>
    <submittedName>
        <fullName evidence="3">Lysozyme</fullName>
    </submittedName>
</protein>
<dbReference type="PROSITE" id="PS51904">
    <property type="entry name" value="GLYCOSYL_HYDROL_F25_2"/>
    <property type="match status" value="1"/>
</dbReference>
<evidence type="ECO:0000313" key="3">
    <source>
        <dbReference type="EMBL" id="ABC64284.1"/>
    </source>
</evidence>
<keyword evidence="2" id="KW-1133">Transmembrane helix</keyword>
<evidence type="ECO:0000256" key="2">
    <source>
        <dbReference type="SAM" id="Phobius"/>
    </source>
</evidence>
<name>Q2N7Q7_ERYLH</name>
<dbReference type="STRING" id="314225.ELI_10960"/>
<evidence type="ECO:0000313" key="4">
    <source>
        <dbReference type="Proteomes" id="UP000008808"/>
    </source>
</evidence>
<keyword evidence="2" id="KW-0812">Transmembrane</keyword>